<organism evidence="2 3">
    <name type="scientific">Rhizophagus irregularis</name>
    <dbReference type="NCBI Taxonomy" id="588596"/>
    <lineage>
        <taxon>Eukaryota</taxon>
        <taxon>Fungi</taxon>
        <taxon>Fungi incertae sedis</taxon>
        <taxon>Mucoromycota</taxon>
        <taxon>Glomeromycotina</taxon>
        <taxon>Glomeromycetes</taxon>
        <taxon>Glomerales</taxon>
        <taxon>Glomeraceae</taxon>
        <taxon>Rhizophagus</taxon>
    </lineage>
</organism>
<dbReference type="Proteomes" id="UP000232688">
    <property type="component" value="Unassembled WGS sequence"/>
</dbReference>
<reference evidence="2 3" key="1">
    <citation type="submission" date="2017-10" db="EMBL/GenBank/DDBJ databases">
        <title>Extensive intraspecific genome diversity in a model arbuscular mycorrhizal fungus.</title>
        <authorList>
            <person name="Chen E.C.H."/>
            <person name="Morin E."/>
            <person name="Baudet D."/>
            <person name="Noel J."/>
            <person name="Ndikumana S."/>
            <person name="Charron P."/>
            <person name="St-Onge C."/>
            <person name="Giorgi J."/>
            <person name="Grigoriev I.V."/>
            <person name="Roux C."/>
            <person name="Martin F.M."/>
            <person name="Corradi N."/>
        </authorList>
    </citation>
    <scope>NUCLEOTIDE SEQUENCE [LARGE SCALE GENOMIC DNA]</scope>
    <source>
        <strain evidence="2 3">A1</strain>
    </source>
</reference>
<gene>
    <name evidence="2" type="ORF">RhiirA1_493115</name>
</gene>
<proteinExistence type="predicted"/>
<accession>A0A2N0R7R5</accession>
<evidence type="ECO:0000313" key="2">
    <source>
        <dbReference type="EMBL" id="PKC59357.1"/>
    </source>
</evidence>
<dbReference type="EMBL" id="LLXH01001349">
    <property type="protein sequence ID" value="PKC59357.1"/>
    <property type="molecule type" value="Genomic_DNA"/>
</dbReference>
<evidence type="ECO:0000313" key="3">
    <source>
        <dbReference type="Proteomes" id="UP000232688"/>
    </source>
</evidence>
<feature type="compositionally biased region" description="Basic residues" evidence="1">
    <location>
        <begin position="180"/>
        <end position="197"/>
    </location>
</feature>
<feature type="region of interest" description="Disordered" evidence="1">
    <location>
        <begin position="52"/>
        <end position="76"/>
    </location>
</feature>
<protein>
    <submittedName>
        <fullName evidence="2">Uncharacterized protein</fullName>
    </submittedName>
</protein>
<sequence length="197" mass="23126">MIPPERIYRELGNFASRKESLLHPSKEGKPLRINKMPDEEEIVKMFKNWRVGKEDTSDHNDKSENKGKQSYLKKDNVESEEVVEIIKDYRTTNKINYIKYQESTFDGSLVDKLKEVKNDKKIGEKRPILESLMKENETEDDEGEFGIGITTQEFTFMMKDEVIEEEEEREVKDEESKASPSKKKSGKKKKKKNNKKN</sequence>
<name>A0A2N0R7R5_9GLOM</name>
<dbReference type="VEuPathDB" id="FungiDB:RhiirA1_493115"/>
<feature type="region of interest" description="Disordered" evidence="1">
    <location>
        <begin position="159"/>
        <end position="197"/>
    </location>
</feature>
<comment type="caution">
    <text evidence="2">The sequence shown here is derived from an EMBL/GenBank/DDBJ whole genome shotgun (WGS) entry which is preliminary data.</text>
</comment>
<evidence type="ECO:0000256" key="1">
    <source>
        <dbReference type="SAM" id="MobiDB-lite"/>
    </source>
</evidence>
<reference evidence="2 3" key="2">
    <citation type="submission" date="2017-10" db="EMBL/GenBank/DDBJ databases">
        <title>Genome analyses suggest a sexual origin of heterokaryosis in a supposedly ancient asexual fungus.</title>
        <authorList>
            <person name="Corradi N."/>
            <person name="Sedzielewska K."/>
            <person name="Noel J."/>
            <person name="Charron P."/>
            <person name="Farinelli L."/>
            <person name="Marton T."/>
            <person name="Kruger M."/>
            <person name="Pelin A."/>
            <person name="Brachmann A."/>
            <person name="Corradi N."/>
        </authorList>
    </citation>
    <scope>NUCLEOTIDE SEQUENCE [LARGE SCALE GENOMIC DNA]</scope>
    <source>
        <strain evidence="2 3">A1</strain>
    </source>
</reference>
<dbReference type="AlphaFoldDB" id="A0A2N0R7R5"/>